<protein>
    <recommendedName>
        <fullName evidence="2">ABM domain-containing protein</fullName>
    </recommendedName>
</protein>
<dbReference type="EMBL" id="LAZR01009408">
    <property type="protein sequence ID" value="KKM72771.1"/>
    <property type="molecule type" value="Genomic_DNA"/>
</dbReference>
<proteinExistence type="predicted"/>
<reference evidence="1" key="1">
    <citation type="journal article" date="2015" name="Nature">
        <title>Complex archaea that bridge the gap between prokaryotes and eukaryotes.</title>
        <authorList>
            <person name="Spang A."/>
            <person name="Saw J.H."/>
            <person name="Jorgensen S.L."/>
            <person name="Zaremba-Niedzwiedzka K."/>
            <person name="Martijn J."/>
            <person name="Lind A.E."/>
            <person name="van Eijk R."/>
            <person name="Schleper C."/>
            <person name="Guy L."/>
            <person name="Ettema T.J."/>
        </authorList>
    </citation>
    <scope>NUCLEOTIDE SEQUENCE</scope>
</reference>
<accession>A0A0F9KDR5</accession>
<name>A0A0F9KDR5_9ZZZZ</name>
<dbReference type="AlphaFoldDB" id="A0A0F9KDR5"/>
<evidence type="ECO:0008006" key="2">
    <source>
        <dbReference type="Google" id="ProtNLM"/>
    </source>
</evidence>
<comment type="caution">
    <text evidence="1">The sequence shown here is derived from an EMBL/GenBank/DDBJ whole genome shotgun (WGS) entry which is preliminary data.</text>
</comment>
<organism evidence="1">
    <name type="scientific">marine sediment metagenome</name>
    <dbReference type="NCBI Taxonomy" id="412755"/>
    <lineage>
        <taxon>unclassified sequences</taxon>
        <taxon>metagenomes</taxon>
        <taxon>ecological metagenomes</taxon>
    </lineage>
</organism>
<gene>
    <name evidence="1" type="ORF">LCGC14_1417220</name>
</gene>
<sequence>MAHSIINSISLATALSLGHFQIAAAQDAIMIVQHQVADYADWKSVFDAALATRQSVGEAAYKILVDPADSNSVTVIFQWDTVERAQTFAVDPILENGMRGAGVISKPQFTFCQISDG</sequence>
<evidence type="ECO:0000313" key="1">
    <source>
        <dbReference type="EMBL" id="KKM72771.1"/>
    </source>
</evidence>